<evidence type="ECO:0008006" key="5">
    <source>
        <dbReference type="Google" id="ProtNLM"/>
    </source>
</evidence>
<comment type="caution">
    <text evidence="3">The sequence shown here is derived from an EMBL/GenBank/DDBJ whole genome shotgun (WGS) entry which is preliminary data.</text>
</comment>
<dbReference type="AlphaFoldDB" id="A0A0F4GVP6"/>
<feature type="compositionally biased region" description="Low complexity" evidence="1">
    <location>
        <begin position="223"/>
        <end position="234"/>
    </location>
</feature>
<name>A0A0F4GVP6_9PEZI</name>
<feature type="signal peptide" evidence="2">
    <location>
        <begin position="1"/>
        <end position="24"/>
    </location>
</feature>
<organism evidence="3 4">
    <name type="scientific">Zymoseptoria brevis</name>
    <dbReference type="NCBI Taxonomy" id="1047168"/>
    <lineage>
        <taxon>Eukaryota</taxon>
        <taxon>Fungi</taxon>
        <taxon>Dikarya</taxon>
        <taxon>Ascomycota</taxon>
        <taxon>Pezizomycotina</taxon>
        <taxon>Dothideomycetes</taxon>
        <taxon>Dothideomycetidae</taxon>
        <taxon>Mycosphaerellales</taxon>
        <taxon>Mycosphaerellaceae</taxon>
        <taxon>Zymoseptoria</taxon>
    </lineage>
</organism>
<accession>A0A0F4GVP6</accession>
<dbReference type="Proteomes" id="UP000033647">
    <property type="component" value="Unassembled WGS sequence"/>
</dbReference>
<evidence type="ECO:0000256" key="1">
    <source>
        <dbReference type="SAM" id="MobiDB-lite"/>
    </source>
</evidence>
<proteinExistence type="predicted"/>
<evidence type="ECO:0000313" key="3">
    <source>
        <dbReference type="EMBL" id="KJY01123.1"/>
    </source>
</evidence>
<dbReference type="EMBL" id="LAFY01000294">
    <property type="protein sequence ID" value="KJY01123.1"/>
    <property type="molecule type" value="Genomic_DNA"/>
</dbReference>
<feature type="compositionally biased region" description="Pro residues" evidence="1">
    <location>
        <begin position="235"/>
        <end position="246"/>
    </location>
</feature>
<evidence type="ECO:0000313" key="4">
    <source>
        <dbReference type="Proteomes" id="UP000033647"/>
    </source>
</evidence>
<sequence length="540" mass="53541">MAFFSHNRHILAASALLVNALVYAQGVGEPVPDYNPTFTTAPISIFPTTTESLFSTSTASDPPTYTAPVCPQADNTPYTNGAGQDYTIRCPASWSANLSNTTGIATLDGCLILCTTYGDECGAAVYDEAESICSLGSGEEDGGALLLGNLVVGVKVVVLASSTTSAASVITESAPVYAAPATTTTTTSLSSSAGAPPAYSASSTSSSAVAPPGYSNPAPSTFSSAGAPPAYSEPAPAPPAYSPPPGACTYDTPTGSQSTLTGLEYTLSCASRCAGGATYDTSTVSNGYVDCFALCDYDSGCGGFTFTGQDDQGGAGAGACELMSAPEEPVVLYLTPASRGTVGGVRGEAVLVGGSSTTSAAQAPPTTTTANDVPTVIVTPVQSPSDYETVVVTPVESPTGGETVVVTPVPGTSTTATGESSVMVVVPFPGTMPSSGLTGTETGSRSVILDLPTPVTPSGSPSSSASVVIVTPIPAITTQSTTNATVGPVSMSLSSYFNPTASTTGVCLPRPCSVCTKVTTVIPVSATPAIGAYIVGGVMG</sequence>
<feature type="chain" id="PRO_5002469166" description="Apple domain-containing protein" evidence="2">
    <location>
        <begin position="25"/>
        <end position="540"/>
    </location>
</feature>
<protein>
    <recommendedName>
        <fullName evidence="5">Apple domain-containing protein</fullName>
    </recommendedName>
</protein>
<dbReference type="STRING" id="1047168.A0A0F4GVP6"/>
<feature type="region of interest" description="Disordered" evidence="1">
    <location>
        <begin position="220"/>
        <end position="254"/>
    </location>
</feature>
<keyword evidence="2" id="KW-0732">Signal</keyword>
<keyword evidence="4" id="KW-1185">Reference proteome</keyword>
<gene>
    <name evidence="3" type="ORF">TI39_contig302g00011</name>
</gene>
<reference evidence="3 4" key="1">
    <citation type="submission" date="2015-03" db="EMBL/GenBank/DDBJ databases">
        <title>RNA-seq based gene annotation and comparative genomics of four Zymoseptoria species reveal species-specific pathogenicity related genes and transposable element activity.</title>
        <authorList>
            <person name="Grandaubert J."/>
            <person name="Bhattacharyya A."/>
            <person name="Stukenbrock E.H."/>
        </authorList>
    </citation>
    <scope>NUCLEOTIDE SEQUENCE [LARGE SCALE GENOMIC DNA]</scope>
    <source>
        <strain evidence="3 4">Zb18110</strain>
    </source>
</reference>
<evidence type="ECO:0000256" key="2">
    <source>
        <dbReference type="SAM" id="SignalP"/>
    </source>
</evidence>
<dbReference type="OrthoDB" id="10444930at2759"/>